<dbReference type="EMBL" id="BK016136">
    <property type="protein sequence ID" value="DAF97777.1"/>
    <property type="molecule type" value="Genomic_DNA"/>
</dbReference>
<proteinExistence type="predicted"/>
<name>A0A8S5UTF4_9CAUD</name>
<accession>A0A8S5UTF4</accession>
<sequence>MKYESIFERITEKEPSNIFKKLLFRYRLHKFYRSLETMSPSYDDMMEMSSIIKISEHIFFHHNNIKYLDGDILPVTYTECGTVYIAFNLSDFATCTIALIKGKTINVEVKNITNNKITTNISFKDRELDIDNALDEKLFSNIISIMMRSFVDLIKYCRSV</sequence>
<protein>
    <submittedName>
        <fullName evidence="1">Uncharacterized protein</fullName>
    </submittedName>
</protein>
<organism evidence="1">
    <name type="scientific">Myoviridae sp. ctYA416</name>
    <dbReference type="NCBI Taxonomy" id="2825125"/>
    <lineage>
        <taxon>Viruses</taxon>
        <taxon>Duplodnaviria</taxon>
        <taxon>Heunggongvirae</taxon>
        <taxon>Uroviricota</taxon>
        <taxon>Caudoviricetes</taxon>
    </lineage>
</organism>
<reference evidence="1" key="1">
    <citation type="journal article" date="2021" name="Proc. Natl. Acad. Sci. U.S.A.">
        <title>A Catalog of Tens of Thousands of Viruses from Human Metagenomes Reveals Hidden Associations with Chronic Diseases.</title>
        <authorList>
            <person name="Tisza M.J."/>
            <person name="Buck C.B."/>
        </authorList>
    </citation>
    <scope>NUCLEOTIDE SEQUENCE</scope>
    <source>
        <strain evidence="1">CtYA416</strain>
    </source>
</reference>
<evidence type="ECO:0000313" key="1">
    <source>
        <dbReference type="EMBL" id="DAF97777.1"/>
    </source>
</evidence>